<dbReference type="EMBL" id="KT968831">
    <property type="protein sequence ID" value="ALP47829.1"/>
    <property type="molecule type" value="Genomic_DNA"/>
</dbReference>
<keyword evidence="2" id="KW-1185">Reference proteome</keyword>
<proteinExistence type="predicted"/>
<evidence type="ECO:0000313" key="2">
    <source>
        <dbReference type="Proteomes" id="UP000201818"/>
    </source>
</evidence>
<dbReference type="Proteomes" id="UP000201818">
    <property type="component" value="Segment"/>
</dbReference>
<sequence>MNTAFRCAQSLHDDATPDDTPPAANSDEFCDWAEHAVNDLRCGMDVKIETMRERVVVFASTLTERVQAELLKLVQADEECWLAQMFQAAEDEFTSTARECAANLEHHQGITERIALGLLKPHADLVLEMIAEQNMEDAA</sequence>
<reference evidence="1 2" key="1">
    <citation type="submission" date="2015-10" db="EMBL/GenBank/DDBJ databases">
        <title>Complete Genome Sequence of the Pseudomonas phage YMC11/02/R656_PAE_BP.</title>
        <authorList>
            <person name="Jeon J."/>
            <person name="Yong D."/>
            <person name="Lee K."/>
        </authorList>
    </citation>
    <scope>NUCLEOTIDE SEQUENCE [LARGE SCALE GENOMIC DNA]</scope>
</reference>
<dbReference type="KEGG" id="vg:26516061"/>
<organism evidence="1 2">
    <name type="scientific">Pseudomonas phage YMC11/02/R656</name>
    <dbReference type="NCBI Taxonomy" id="1755689"/>
    <lineage>
        <taxon>Viruses</taxon>
        <taxon>Duplodnaviria</taxon>
        <taxon>Heunggongvirae</taxon>
        <taxon>Uroviricota</taxon>
        <taxon>Caudoviricetes</taxon>
        <taxon>Bugaksanvirus</taxon>
        <taxon>Bugaksanvirus R656</taxon>
    </lineage>
</organism>
<dbReference type="RefSeq" id="YP_009187405.1">
    <property type="nucleotide sequence ID" value="NC_028657.1"/>
</dbReference>
<evidence type="ECO:0000313" key="1">
    <source>
        <dbReference type="EMBL" id="ALP47829.1"/>
    </source>
</evidence>
<dbReference type="GeneID" id="26516061"/>
<protein>
    <submittedName>
        <fullName evidence="1">Uncharacterized protein</fullName>
    </submittedName>
</protein>
<accession>A0A0S2SY96</accession>
<name>A0A0S2SY96_9CAUD</name>
<gene>
    <name evidence="1" type="ORF">BPPAER656_00080</name>
</gene>